<proteinExistence type="predicted"/>
<organism evidence="2">
    <name type="scientific">Guillardia theta (strain CCMP2712)</name>
    <name type="common">Cryptophyte</name>
    <dbReference type="NCBI Taxonomy" id="905079"/>
    <lineage>
        <taxon>Eukaryota</taxon>
        <taxon>Cryptophyceae</taxon>
        <taxon>Pyrenomonadales</taxon>
        <taxon>Geminigeraceae</taxon>
        <taxon>Guillardia</taxon>
    </lineage>
</organism>
<sequence>MEEEKFLIKRQAPPPLPLTRSESLQRSSGPILRLRRQQDAGDAGSGGQGKIQRPSVLNEYMAFAKNRMERLKASAPVRPFPSLLAEQSAIEFMQTSQWQESRKNPYADVEDAIKRKKSRWRTRRIVNMELKKSLPTCPTSTRMTLTS</sequence>
<dbReference type="EMBL" id="JH992983">
    <property type="protein sequence ID" value="EKX48976.1"/>
    <property type="molecule type" value="Genomic_DNA"/>
</dbReference>
<reference evidence="3" key="3">
    <citation type="submission" date="2015-06" db="UniProtKB">
        <authorList>
            <consortium name="EnsemblProtists"/>
        </authorList>
    </citation>
    <scope>IDENTIFICATION</scope>
</reference>
<evidence type="ECO:0000313" key="3">
    <source>
        <dbReference type="EnsemblProtists" id="EKX48976"/>
    </source>
</evidence>
<dbReference type="EnsemblProtists" id="EKX48976">
    <property type="protein sequence ID" value="EKX48976"/>
    <property type="gene ID" value="GUITHDRAFT_105059"/>
</dbReference>
<keyword evidence="4" id="KW-1185">Reference proteome</keyword>
<protein>
    <submittedName>
        <fullName evidence="2 3">Uncharacterized protein</fullName>
    </submittedName>
</protein>
<feature type="region of interest" description="Disordered" evidence="1">
    <location>
        <begin position="1"/>
        <end position="55"/>
    </location>
</feature>
<name>L1JKF1_GUITC</name>
<reference evidence="2 4" key="1">
    <citation type="journal article" date="2012" name="Nature">
        <title>Algal genomes reveal evolutionary mosaicism and the fate of nucleomorphs.</title>
        <authorList>
            <consortium name="DOE Joint Genome Institute"/>
            <person name="Curtis B.A."/>
            <person name="Tanifuji G."/>
            <person name="Burki F."/>
            <person name="Gruber A."/>
            <person name="Irimia M."/>
            <person name="Maruyama S."/>
            <person name="Arias M.C."/>
            <person name="Ball S.G."/>
            <person name="Gile G.H."/>
            <person name="Hirakawa Y."/>
            <person name="Hopkins J.F."/>
            <person name="Kuo A."/>
            <person name="Rensing S.A."/>
            <person name="Schmutz J."/>
            <person name="Symeonidi A."/>
            <person name="Elias M."/>
            <person name="Eveleigh R.J."/>
            <person name="Herman E.K."/>
            <person name="Klute M.J."/>
            <person name="Nakayama T."/>
            <person name="Obornik M."/>
            <person name="Reyes-Prieto A."/>
            <person name="Armbrust E.V."/>
            <person name="Aves S.J."/>
            <person name="Beiko R.G."/>
            <person name="Coutinho P."/>
            <person name="Dacks J.B."/>
            <person name="Durnford D.G."/>
            <person name="Fast N.M."/>
            <person name="Green B.R."/>
            <person name="Grisdale C.J."/>
            <person name="Hempel F."/>
            <person name="Henrissat B."/>
            <person name="Hoppner M.P."/>
            <person name="Ishida K."/>
            <person name="Kim E."/>
            <person name="Koreny L."/>
            <person name="Kroth P.G."/>
            <person name="Liu Y."/>
            <person name="Malik S.B."/>
            <person name="Maier U.G."/>
            <person name="McRose D."/>
            <person name="Mock T."/>
            <person name="Neilson J.A."/>
            <person name="Onodera N.T."/>
            <person name="Poole A.M."/>
            <person name="Pritham E.J."/>
            <person name="Richards T.A."/>
            <person name="Rocap G."/>
            <person name="Roy S.W."/>
            <person name="Sarai C."/>
            <person name="Schaack S."/>
            <person name="Shirato S."/>
            <person name="Slamovits C.H."/>
            <person name="Spencer D.F."/>
            <person name="Suzuki S."/>
            <person name="Worden A.Z."/>
            <person name="Zauner S."/>
            <person name="Barry K."/>
            <person name="Bell C."/>
            <person name="Bharti A.K."/>
            <person name="Crow J.A."/>
            <person name="Grimwood J."/>
            <person name="Kramer R."/>
            <person name="Lindquist E."/>
            <person name="Lucas S."/>
            <person name="Salamov A."/>
            <person name="McFadden G.I."/>
            <person name="Lane C.E."/>
            <person name="Keeling P.J."/>
            <person name="Gray M.W."/>
            <person name="Grigoriev I.V."/>
            <person name="Archibald J.M."/>
        </authorList>
    </citation>
    <scope>NUCLEOTIDE SEQUENCE</scope>
    <source>
        <strain evidence="2 4">CCMP2712</strain>
    </source>
</reference>
<accession>L1JKF1</accession>
<dbReference type="AlphaFoldDB" id="L1JKF1"/>
<dbReference type="Proteomes" id="UP000011087">
    <property type="component" value="Unassembled WGS sequence"/>
</dbReference>
<evidence type="ECO:0000313" key="2">
    <source>
        <dbReference type="EMBL" id="EKX48976.1"/>
    </source>
</evidence>
<evidence type="ECO:0000313" key="4">
    <source>
        <dbReference type="Proteomes" id="UP000011087"/>
    </source>
</evidence>
<gene>
    <name evidence="2" type="ORF">GUITHDRAFT_105059</name>
</gene>
<dbReference type="PaxDb" id="55529-EKX48976"/>
<reference evidence="4" key="2">
    <citation type="submission" date="2012-11" db="EMBL/GenBank/DDBJ databases">
        <authorList>
            <person name="Kuo A."/>
            <person name="Curtis B.A."/>
            <person name="Tanifuji G."/>
            <person name="Burki F."/>
            <person name="Gruber A."/>
            <person name="Irimia M."/>
            <person name="Maruyama S."/>
            <person name="Arias M.C."/>
            <person name="Ball S.G."/>
            <person name="Gile G.H."/>
            <person name="Hirakawa Y."/>
            <person name="Hopkins J.F."/>
            <person name="Rensing S.A."/>
            <person name="Schmutz J."/>
            <person name="Symeonidi A."/>
            <person name="Elias M."/>
            <person name="Eveleigh R.J."/>
            <person name="Herman E.K."/>
            <person name="Klute M.J."/>
            <person name="Nakayama T."/>
            <person name="Obornik M."/>
            <person name="Reyes-Prieto A."/>
            <person name="Armbrust E.V."/>
            <person name="Aves S.J."/>
            <person name="Beiko R.G."/>
            <person name="Coutinho P."/>
            <person name="Dacks J.B."/>
            <person name="Durnford D.G."/>
            <person name="Fast N.M."/>
            <person name="Green B.R."/>
            <person name="Grisdale C."/>
            <person name="Hempe F."/>
            <person name="Henrissat B."/>
            <person name="Hoppner M.P."/>
            <person name="Ishida K.-I."/>
            <person name="Kim E."/>
            <person name="Koreny L."/>
            <person name="Kroth P.G."/>
            <person name="Liu Y."/>
            <person name="Malik S.-B."/>
            <person name="Maier U.G."/>
            <person name="McRose D."/>
            <person name="Mock T."/>
            <person name="Neilson J.A."/>
            <person name="Onodera N.T."/>
            <person name="Poole A.M."/>
            <person name="Pritham E.J."/>
            <person name="Richards T.A."/>
            <person name="Rocap G."/>
            <person name="Roy S.W."/>
            <person name="Sarai C."/>
            <person name="Schaack S."/>
            <person name="Shirato S."/>
            <person name="Slamovits C.H."/>
            <person name="Spencer D.F."/>
            <person name="Suzuki S."/>
            <person name="Worden A.Z."/>
            <person name="Zauner S."/>
            <person name="Barry K."/>
            <person name="Bell C."/>
            <person name="Bharti A.K."/>
            <person name="Crow J.A."/>
            <person name="Grimwood J."/>
            <person name="Kramer R."/>
            <person name="Lindquist E."/>
            <person name="Lucas S."/>
            <person name="Salamov A."/>
            <person name="McFadden G.I."/>
            <person name="Lane C.E."/>
            <person name="Keeling P.J."/>
            <person name="Gray M.W."/>
            <person name="Grigoriev I.V."/>
            <person name="Archibald J.M."/>
        </authorList>
    </citation>
    <scope>NUCLEOTIDE SEQUENCE</scope>
    <source>
        <strain evidence="4">CCMP2712</strain>
    </source>
</reference>
<evidence type="ECO:0000256" key="1">
    <source>
        <dbReference type="SAM" id="MobiDB-lite"/>
    </source>
</evidence>
<dbReference type="GeneID" id="17305670"/>
<dbReference type="KEGG" id="gtt:GUITHDRAFT_105059"/>
<dbReference type="HOGENOM" id="CLU_1771611_0_0_1"/>
<dbReference type="RefSeq" id="XP_005835956.1">
    <property type="nucleotide sequence ID" value="XM_005835899.1"/>
</dbReference>